<dbReference type="OrthoDB" id="213507at2"/>
<name>A0A517U2L8_9BACT</name>
<dbReference type="InterPro" id="IPR011992">
    <property type="entry name" value="EF-hand-dom_pair"/>
</dbReference>
<dbReference type="SUPFAM" id="SSF47473">
    <property type="entry name" value="EF-hand"/>
    <property type="match status" value="3"/>
</dbReference>
<dbReference type="PANTHER" id="PTHR10827">
    <property type="entry name" value="RETICULOCALBIN"/>
    <property type="match status" value="1"/>
</dbReference>
<dbReference type="Proteomes" id="UP000317909">
    <property type="component" value="Chromosome"/>
</dbReference>
<dbReference type="SMART" id="SM00054">
    <property type="entry name" value="EFh"/>
    <property type="match status" value="4"/>
</dbReference>
<protein>
    <submittedName>
        <fullName evidence="3">EF hand</fullName>
    </submittedName>
</protein>
<feature type="domain" description="EF-hand" evidence="2">
    <location>
        <begin position="89"/>
        <end position="124"/>
    </location>
</feature>
<keyword evidence="4" id="KW-1185">Reference proteome</keyword>
<dbReference type="PROSITE" id="PS00018">
    <property type="entry name" value="EF_HAND_1"/>
    <property type="match status" value="4"/>
</dbReference>
<evidence type="ECO:0000256" key="1">
    <source>
        <dbReference type="SAM" id="MobiDB-lite"/>
    </source>
</evidence>
<dbReference type="Gene3D" id="1.10.238.10">
    <property type="entry name" value="EF-hand"/>
    <property type="match status" value="3"/>
</dbReference>
<organism evidence="3 4">
    <name type="scientific">Lacipirellula limnantheis</name>
    <dbReference type="NCBI Taxonomy" id="2528024"/>
    <lineage>
        <taxon>Bacteria</taxon>
        <taxon>Pseudomonadati</taxon>
        <taxon>Planctomycetota</taxon>
        <taxon>Planctomycetia</taxon>
        <taxon>Pirellulales</taxon>
        <taxon>Lacipirellulaceae</taxon>
        <taxon>Lacipirellula</taxon>
    </lineage>
</organism>
<gene>
    <name evidence="3" type="ORF">I41_40790</name>
</gene>
<dbReference type="Pfam" id="PF13202">
    <property type="entry name" value="EF-hand_5"/>
    <property type="match status" value="1"/>
</dbReference>
<proteinExistence type="predicted"/>
<dbReference type="PANTHER" id="PTHR10827:SF86">
    <property type="entry name" value="EF-HAND DOMAIN-CONTAINING PROTEIN"/>
    <property type="match status" value="1"/>
</dbReference>
<sequence length="411" mass="44427">MVKGLPTPLGFRNRWGGSGVDKMEAATPLPCPVNRTMRRILVQTSLLLTALAAGMPCTALAAEPEAAGLFAKLDANSDGRLAAEEVGNEQRLLFRRLIRTGDSDGDGDLSAAEFAAALLPVRAEKATVEKQGSRLPGADALVVLLVRMDANGDQQLDAEEIPADYQRAFQQMLTAADDDKNGRLDRREIAGGSPKLTAVANLAARRMGLDVAAEMSEIPEASMAPMEQMDAYPQPGEMLADPKQAEKLFTRLDANGDQQIVAKEVEGPFAELIDQMIRRGDGNDDQRLNKREFLEMAARISAFENDQPKPATVKQAKRQLLNLFDRNGDSALSAGEAPPRLRQNFAQADANGDGELAGDELQQVAKRMARAAPFAENRNGDARPAMNEDSPSRKSSRKLKGKSRAEKKGPI</sequence>
<evidence type="ECO:0000313" key="3">
    <source>
        <dbReference type="EMBL" id="QDT74875.1"/>
    </source>
</evidence>
<feature type="domain" description="EF-hand" evidence="2">
    <location>
        <begin position="336"/>
        <end position="371"/>
    </location>
</feature>
<dbReference type="KEGG" id="llh:I41_40790"/>
<accession>A0A517U2L8</accession>
<dbReference type="InterPro" id="IPR018247">
    <property type="entry name" value="EF_Hand_1_Ca_BS"/>
</dbReference>
<dbReference type="GO" id="GO:0005509">
    <property type="term" value="F:calcium ion binding"/>
    <property type="evidence" value="ECO:0007669"/>
    <property type="project" value="InterPro"/>
</dbReference>
<evidence type="ECO:0000313" key="4">
    <source>
        <dbReference type="Proteomes" id="UP000317909"/>
    </source>
</evidence>
<dbReference type="AlphaFoldDB" id="A0A517U2L8"/>
<feature type="region of interest" description="Disordered" evidence="1">
    <location>
        <begin position="367"/>
        <end position="411"/>
    </location>
</feature>
<reference evidence="3 4" key="1">
    <citation type="submission" date="2019-02" db="EMBL/GenBank/DDBJ databases">
        <title>Deep-cultivation of Planctomycetes and their phenomic and genomic characterization uncovers novel biology.</title>
        <authorList>
            <person name="Wiegand S."/>
            <person name="Jogler M."/>
            <person name="Boedeker C."/>
            <person name="Pinto D."/>
            <person name="Vollmers J."/>
            <person name="Rivas-Marin E."/>
            <person name="Kohn T."/>
            <person name="Peeters S.H."/>
            <person name="Heuer A."/>
            <person name="Rast P."/>
            <person name="Oberbeckmann S."/>
            <person name="Bunk B."/>
            <person name="Jeske O."/>
            <person name="Meyerdierks A."/>
            <person name="Storesund J.E."/>
            <person name="Kallscheuer N."/>
            <person name="Luecker S."/>
            <person name="Lage O.M."/>
            <person name="Pohl T."/>
            <person name="Merkel B.J."/>
            <person name="Hornburger P."/>
            <person name="Mueller R.-W."/>
            <person name="Bruemmer F."/>
            <person name="Labrenz M."/>
            <person name="Spormann A.M."/>
            <person name="Op den Camp H."/>
            <person name="Overmann J."/>
            <person name="Amann R."/>
            <person name="Jetten M.S.M."/>
            <person name="Mascher T."/>
            <person name="Medema M.H."/>
            <person name="Devos D.P."/>
            <person name="Kaster A.-K."/>
            <person name="Ovreas L."/>
            <person name="Rohde M."/>
            <person name="Galperin M.Y."/>
            <person name="Jogler C."/>
        </authorList>
    </citation>
    <scope>NUCLEOTIDE SEQUENCE [LARGE SCALE GENOMIC DNA]</scope>
    <source>
        <strain evidence="3 4">I41</strain>
    </source>
</reference>
<dbReference type="PROSITE" id="PS50222">
    <property type="entry name" value="EF_HAND_2"/>
    <property type="match status" value="2"/>
</dbReference>
<dbReference type="InterPro" id="IPR002048">
    <property type="entry name" value="EF_hand_dom"/>
</dbReference>
<evidence type="ECO:0000259" key="2">
    <source>
        <dbReference type="PROSITE" id="PS50222"/>
    </source>
</evidence>
<dbReference type="EMBL" id="CP036339">
    <property type="protein sequence ID" value="QDT74875.1"/>
    <property type="molecule type" value="Genomic_DNA"/>
</dbReference>